<dbReference type="InterPro" id="IPR052281">
    <property type="entry name" value="GAREM"/>
</dbReference>
<keyword evidence="2" id="KW-0597">Phosphoprotein</keyword>
<dbReference type="SMART" id="SM00176">
    <property type="entry name" value="RAN"/>
    <property type="match status" value="1"/>
</dbReference>
<feature type="region of interest" description="Disordered" evidence="6">
    <location>
        <begin position="945"/>
        <end position="994"/>
    </location>
</feature>
<accession>A0AAD8ZUJ3</accession>
<evidence type="ECO:0000256" key="2">
    <source>
        <dbReference type="ARBA" id="ARBA00022553"/>
    </source>
</evidence>
<dbReference type="SMART" id="SM00173">
    <property type="entry name" value="RAS"/>
    <property type="match status" value="1"/>
</dbReference>
<organism evidence="8 9">
    <name type="scientific">Electrophorus voltai</name>
    <dbReference type="NCBI Taxonomy" id="2609070"/>
    <lineage>
        <taxon>Eukaryota</taxon>
        <taxon>Metazoa</taxon>
        <taxon>Chordata</taxon>
        <taxon>Craniata</taxon>
        <taxon>Vertebrata</taxon>
        <taxon>Euteleostomi</taxon>
        <taxon>Actinopterygii</taxon>
        <taxon>Neopterygii</taxon>
        <taxon>Teleostei</taxon>
        <taxon>Ostariophysi</taxon>
        <taxon>Gymnotiformes</taxon>
        <taxon>Gymnotoidei</taxon>
        <taxon>Gymnotidae</taxon>
        <taxon>Electrophorus</taxon>
    </lineage>
</organism>
<keyword evidence="9" id="KW-1185">Reference proteome</keyword>
<dbReference type="InterPro" id="IPR001806">
    <property type="entry name" value="Small_GTPase"/>
</dbReference>
<dbReference type="GO" id="GO:0005525">
    <property type="term" value="F:GTP binding"/>
    <property type="evidence" value="ECO:0007669"/>
    <property type="project" value="UniProtKB-KW"/>
</dbReference>
<feature type="compositionally biased region" description="Polar residues" evidence="6">
    <location>
        <begin position="968"/>
        <end position="983"/>
    </location>
</feature>
<keyword evidence="4" id="KW-0342">GTP-binding</keyword>
<dbReference type="GO" id="GO:0003924">
    <property type="term" value="F:GTPase activity"/>
    <property type="evidence" value="ECO:0007669"/>
    <property type="project" value="InterPro"/>
</dbReference>
<dbReference type="NCBIfam" id="TIGR00231">
    <property type="entry name" value="small_GTP"/>
    <property type="match status" value="1"/>
</dbReference>
<dbReference type="PROSITE" id="PS51419">
    <property type="entry name" value="RAB"/>
    <property type="match status" value="1"/>
</dbReference>
<evidence type="ECO:0000256" key="3">
    <source>
        <dbReference type="ARBA" id="ARBA00022741"/>
    </source>
</evidence>
<feature type="compositionally biased region" description="Polar residues" evidence="6">
    <location>
        <begin position="1111"/>
        <end position="1124"/>
    </location>
</feature>
<feature type="region of interest" description="Disordered" evidence="6">
    <location>
        <begin position="829"/>
        <end position="848"/>
    </location>
</feature>
<feature type="region of interest" description="Disordered" evidence="6">
    <location>
        <begin position="497"/>
        <end position="527"/>
    </location>
</feature>
<dbReference type="AlphaFoldDB" id="A0AAD8ZUJ3"/>
<dbReference type="InterPro" id="IPR013761">
    <property type="entry name" value="SAM/pointed_sf"/>
</dbReference>
<dbReference type="SMART" id="SM00174">
    <property type="entry name" value="RHO"/>
    <property type="match status" value="1"/>
</dbReference>
<dbReference type="InterPro" id="IPR025946">
    <property type="entry name" value="CABIT_dom"/>
</dbReference>
<dbReference type="PROSITE" id="PS51421">
    <property type="entry name" value="RAS"/>
    <property type="match status" value="1"/>
</dbReference>
<evidence type="ECO:0000256" key="5">
    <source>
        <dbReference type="ARBA" id="ARBA00023288"/>
    </source>
</evidence>
<dbReference type="SUPFAM" id="SSF47769">
    <property type="entry name" value="SAM/Pointed domain"/>
    <property type="match status" value="1"/>
</dbReference>
<feature type="compositionally biased region" description="Low complexity" evidence="6">
    <location>
        <begin position="984"/>
        <end position="994"/>
    </location>
</feature>
<feature type="compositionally biased region" description="Polar residues" evidence="6">
    <location>
        <begin position="458"/>
        <end position="474"/>
    </location>
</feature>
<dbReference type="Gene3D" id="1.10.150.50">
    <property type="entry name" value="Transcription Factor, Ets-1"/>
    <property type="match status" value="1"/>
</dbReference>
<comment type="similarity">
    <text evidence="1">Belongs to the GAREM family.</text>
</comment>
<protein>
    <recommendedName>
        <fullName evidence="7">CABIT domain-containing protein</fullName>
    </recommendedName>
</protein>
<dbReference type="InterPro" id="IPR005225">
    <property type="entry name" value="Small_GTP-bd"/>
</dbReference>
<dbReference type="Gene3D" id="3.40.50.300">
    <property type="entry name" value="P-loop containing nucleotide triphosphate hydrolases"/>
    <property type="match status" value="1"/>
</dbReference>
<evidence type="ECO:0000256" key="1">
    <source>
        <dbReference type="ARBA" id="ARBA00006392"/>
    </source>
</evidence>
<dbReference type="EMBL" id="JAROKS010000003">
    <property type="protein sequence ID" value="KAK1805648.1"/>
    <property type="molecule type" value="Genomic_DNA"/>
</dbReference>
<dbReference type="Proteomes" id="UP001239994">
    <property type="component" value="Unassembled WGS sequence"/>
</dbReference>
<dbReference type="InterPro" id="IPR027417">
    <property type="entry name" value="P-loop_NTPase"/>
</dbReference>
<dbReference type="Pfam" id="PF00071">
    <property type="entry name" value="Ras"/>
    <property type="match status" value="2"/>
</dbReference>
<keyword evidence="3" id="KW-0547">Nucleotide-binding</keyword>
<dbReference type="PRINTS" id="PR00449">
    <property type="entry name" value="RASTRNSFRMNG"/>
</dbReference>
<evidence type="ECO:0000313" key="8">
    <source>
        <dbReference type="EMBL" id="KAK1805648.1"/>
    </source>
</evidence>
<gene>
    <name evidence="8" type="ORF">P4O66_019924</name>
</gene>
<dbReference type="FunFam" id="3.40.50.300:FF:004206">
    <property type="entry name" value="RAB1B, member RAS oncogene family b"/>
    <property type="match status" value="1"/>
</dbReference>
<comment type="caution">
    <text evidence="8">The sequence shown here is derived from an EMBL/GenBank/DDBJ whole genome shotgun (WGS) entry which is preliminary data.</text>
</comment>
<feature type="compositionally biased region" description="Pro residues" evidence="6">
    <location>
        <begin position="953"/>
        <end position="966"/>
    </location>
</feature>
<feature type="region of interest" description="Disordered" evidence="6">
    <location>
        <begin position="77"/>
        <end position="104"/>
    </location>
</feature>
<sequence>MAKKTYDLLFKLLLIGDSGVGKTCVLFRFSDDAFNTTFISTIVERLLYQERRAAFPLEQGSDAVRRCQAGAFDLPAVSRTPPSFNGRTRDSQGTGKGTSGSFSRSKHLANTFQCQPVILRRIDFKIKTVELQGKKIKLQIWDTAGQERFHTITTSYYRGAMGIMLVYDISNAKSFENISKWLRNIDEHANEDVERMLLGNKCDMEDKRVVPKAKGEQIAKEHGIRFFETSAKANINIEKAFLTLAEDILRKTPVKEPNNENVDISTGGGVTGWKNKCGCARAICAPSAPLACASRPAVLCARGGGRVALQRGPARSRGSSRAVPLRTLRLPSAWREATARDTTLPDEPARVPVPPRAGYDDGEMEKLSASVSELSWSSVSLPLDVVVSKFRLPTLVRLSQVCVQWTTVTAHSLEEGHYVIGPKIDIPLQYQALLHDFILTSLPQERWGVPVLKLSSGIPDTSSSPGNAVTQYTPSPAPRGHVTDEITYKGFRQQGDARIKRERKDGRERERGMRKERERERERERGGERDEVIGWKFKLLDQDRDVREPVQYFASVEEIAGTFPDRVFVMEPITFSMKVVSGEFSEDSEVYNFSLQAGDELTLMGRTELLCVQSPRDKSRLGALLRRLGRVGGAPGRSARAKTPCLICMNHRTNESVSLPFGCRGSFCTRSPLELQMQAGEHTVRSIIECVRLPVNVAVPSRPPRNPYDRHAVREGQRYKLLSIISKTVVLCCVLRKDQVVPSHFLLLADMPRFSLPDGLLHADPAFQRVALRSALRCREAFDPDGYSRAVREARAELAEECASPWHRAQPRPPLRRLALCVYEGGGAAHPPAPGEARAPPGEGEEREYVTPDWPAEAQEIPYEELWTNQSGGSYGEVPESGGKAEHNLISFHSTSSLDGTGGSAHVAVVQMEAERGSTPPPVPPKSEAVKEECRFLNAPPVPPRCAKAGGPAPSPPVPPRFPKAPPTSTRSPNLSYYSSGLHESSGPRSGNSSPSPESYSLYCYPCTWADCVTPDASASPDPSQPAQVCWSRPRGGVAFTSNVLNTPLLSADSLQKNYSACPLSRRAAQSRFAPFGALNPFANPGHAHASSDWLAAGEPQNSPAPIPDLCSSTPPEPQANQETPEAGAVPVSRPTKSAEEEDTSGVARGAQGGVESSWRPPADLCWLSVEEVSASLRFIGLSDDVVGVFSRERIDGSIFTQLTEEILSDDFSLTKLQVKKVMQFIKGWRPKI</sequence>
<evidence type="ECO:0000259" key="7">
    <source>
        <dbReference type="Pfam" id="PF12736"/>
    </source>
</evidence>
<evidence type="ECO:0000313" key="9">
    <source>
        <dbReference type="Proteomes" id="UP001239994"/>
    </source>
</evidence>
<dbReference type="Pfam" id="PF12736">
    <property type="entry name" value="CABIT"/>
    <property type="match status" value="1"/>
</dbReference>
<dbReference type="PANTHER" id="PTHR14454">
    <property type="entry name" value="GRB2-ASSOCIATED AND REGULATOR OF MAPK PROTEIN FAMILY MEMBER"/>
    <property type="match status" value="1"/>
</dbReference>
<evidence type="ECO:0000256" key="6">
    <source>
        <dbReference type="SAM" id="MobiDB-lite"/>
    </source>
</evidence>
<feature type="region of interest" description="Disordered" evidence="6">
    <location>
        <begin position="1087"/>
        <end position="1158"/>
    </location>
</feature>
<reference evidence="8" key="1">
    <citation type="submission" date="2023-03" db="EMBL/GenBank/DDBJ databases">
        <title>Electrophorus voltai genome.</title>
        <authorList>
            <person name="Bian C."/>
        </authorList>
    </citation>
    <scope>NUCLEOTIDE SEQUENCE</scope>
    <source>
        <strain evidence="8">CB-2022</strain>
        <tissue evidence="8">Muscle</tissue>
    </source>
</reference>
<proteinExistence type="inferred from homology"/>
<dbReference type="CDD" id="cd01867">
    <property type="entry name" value="Rab8_Rab10_Rab13_like"/>
    <property type="match status" value="1"/>
</dbReference>
<dbReference type="PANTHER" id="PTHR14454:SF5">
    <property type="entry name" value="GRB2-ASSOCIATED AND REGULATOR OF MAPK PROTEIN 2"/>
    <property type="match status" value="1"/>
</dbReference>
<evidence type="ECO:0000256" key="4">
    <source>
        <dbReference type="ARBA" id="ARBA00023134"/>
    </source>
</evidence>
<dbReference type="FunFam" id="3.40.50.300:FF:001129">
    <property type="entry name" value="ras-related protein Rab-44 isoform X2"/>
    <property type="match status" value="1"/>
</dbReference>
<feature type="domain" description="CABIT" evidence="7">
    <location>
        <begin position="536"/>
        <end position="760"/>
    </location>
</feature>
<feature type="region of interest" description="Disordered" evidence="6">
    <location>
        <begin position="458"/>
        <end position="482"/>
    </location>
</feature>
<keyword evidence="5" id="KW-0449">Lipoprotein</keyword>
<name>A0AAD8ZUJ3_9TELE</name>
<dbReference type="SMART" id="SM00175">
    <property type="entry name" value="RAB"/>
    <property type="match status" value="1"/>
</dbReference>
<dbReference type="SUPFAM" id="SSF52540">
    <property type="entry name" value="P-loop containing nucleoside triphosphate hydrolases"/>
    <property type="match status" value="1"/>
</dbReference>
<dbReference type="PROSITE" id="PS51420">
    <property type="entry name" value="RHO"/>
    <property type="match status" value="1"/>
</dbReference>